<evidence type="ECO:0000256" key="6">
    <source>
        <dbReference type="ARBA" id="ARBA00022568"/>
    </source>
</evidence>
<reference evidence="19 20" key="1">
    <citation type="submission" date="2017-03" db="EMBL/GenBank/DDBJ databases">
        <title>WGS assembly of Porphyra umbilicalis.</title>
        <authorList>
            <person name="Brawley S.H."/>
            <person name="Blouin N.A."/>
            <person name="Ficko-Blean E."/>
            <person name="Wheeler G.L."/>
            <person name="Lohr M."/>
            <person name="Goodson H.V."/>
            <person name="Jenkins J.W."/>
            <person name="Blaby-Haas C.E."/>
            <person name="Helliwell K.E."/>
            <person name="Chan C."/>
            <person name="Marriage T."/>
            <person name="Bhattacharya D."/>
            <person name="Klein A.S."/>
            <person name="Badis Y."/>
            <person name="Brodie J."/>
            <person name="Cao Y."/>
            <person name="Collen J."/>
            <person name="Dittami S.M."/>
            <person name="Gachon C.M."/>
            <person name="Green B.R."/>
            <person name="Karpowicz S."/>
            <person name="Kim J.W."/>
            <person name="Kudahl U."/>
            <person name="Lin S."/>
            <person name="Michel G."/>
            <person name="Mittag M."/>
            <person name="Olson B.J."/>
            <person name="Pangilinan J."/>
            <person name="Peng Y."/>
            <person name="Qiu H."/>
            <person name="Shu S."/>
            <person name="Singer J.T."/>
            <person name="Smith A.G."/>
            <person name="Sprecher B.N."/>
            <person name="Wagner V."/>
            <person name="Wang W."/>
            <person name="Wang Z.-Y."/>
            <person name="Yan J."/>
            <person name="Yarish C."/>
            <person name="Zoeuner-Riek S."/>
            <person name="Zhuang Y."/>
            <person name="Zou Y."/>
            <person name="Lindquist E.A."/>
            <person name="Grimwood J."/>
            <person name="Barry K."/>
            <person name="Rokhsar D.S."/>
            <person name="Schmutz J."/>
            <person name="Stiller J.W."/>
            <person name="Grossman A.R."/>
            <person name="Prochnik S.E."/>
        </authorList>
    </citation>
    <scope>NUCLEOTIDE SEQUENCE [LARGE SCALE GENOMIC DNA]</scope>
    <source>
        <strain evidence="19">4086291</strain>
    </source>
</reference>
<evidence type="ECO:0000256" key="1">
    <source>
        <dbReference type="ARBA" id="ARBA00004141"/>
    </source>
</evidence>
<feature type="transmembrane region" description="Helical" evidence="17">
    <location>
        <begin position="178"/>
        <end position="205"/>
    </location>
</feature>
<dbReference type="OrthoDB" id="2127281at2759"/>
<dbReference type="PANTHER" id="PTHR10846:SF8">
    <property type="entry name" value="INNER MEMBRANE PROTEIN YRBG"/>
    <property type="match status" value="1"/>
</dbReference>
<evidence type="ECO:0000259" key="18">
    <source>
        <dbReference type="Pfam" id="PF01699"/>
    </source>
</evidence>
<evidence type="ECO:0000256" key="5">
    <source>
        <dbReference type="ARBA" id="ARBA00022538"/>
    </source>
</evidence>
<dbReference type="InterPro" id="IPR004481">
    <property type="entry name" value="K/Na/Ca-exchanger"/>
</dbReference>
<evidence type="ECO:0000313" key="20">
    <source>
        <dbReference type="Proteomes" id="UP000218209"/>
    </source>
</evidence>
<evidence type="ECO:0000256" key="14">
    <source>
        <dbReference type="ARBA" id="ARBA00023065"/>
    </source>
</evidence>
<evidence type="ECO:0000256" key="16">
    <source>
        <dbReference type="ARBA" id="ARBA00023201"/>
    </source>
</evidence>
<keyword evidence="15 17" id="KW-0472">Membrane</keyword>
<comment type="subcellular location">
    <subcellularLocation>
        <location evidence="1">Membrane</location>
        <topology evidence="1">Multi-pass membrane protein</topology>
    </subcellularLocation>
</comment>
<keyword evidence="6" id="KW-0109">Calcium transport</keyword>
<keyword evidence="12 17" id="KW-1133">Transmembrane helix</keyword>
<feature type="transmembrane region" description="Helical" evidence="17">
    <location>
        <begin position="465"/>
        <end position="484"/>
    </location>
</feature>
<evidence type="ECO:0000256" key="11">
    <source>
        <dbReference type="ARBA" id="ARBA00022958"/>
    </source>
</evidence>
<feature type="transmembrane region" description="Helical" evidence="17">
    <location>
        <begin position="410"/>
        <end position="428"/>
    </location>
</feature>
<proteinExistence type="inferred from homology"/>
<feature type="transmembrane region" description="Helical" evidence="17">
    <location>
        <begin position="217"/>
        <end position="234"/>
    </location>
</feature>
<dbReference type="Proteomes" id="UP000218209">
    <property type="component" value="Unassembled WGS sequence"/>
</dbReference>
<organism evidence="19 20">
    <name type="scientific">Porphyra umbilicalis</name>
    <name type="common">Purple laver</name>
    <name type="synonym">Red alga</name>
    <dbReference type="NCBI Taxonomy" id="2786"/>
    <lineage>
        <taxon>Eukaryota</taxon>
        <taxon>Rhodophyta</taxon>
        <taxon>Bangiophyceae</taxon>
        <taxon>Bangiales</taxon>
        <taxon>Bangiaceae</taxon>
        <taxon>Porphyra</taxon>
    </lineage>
</organism>
<dbReference type="Gene3D" id="1.20.1420.30">
    <property type="entry name" value="NCX, central ion-binding region"/>
    <property type="match status" value="2"/>
</dbReference>
<feature type="transmembrane region" description="Helical" evidence="17">
    <location>
        <begin position="579"/>
        <end position="598"/>
    </location>
</feature>
<evidence type="ECO:0000256" key="10">
    <source>
        <dbReference type="ARBA" id="ARBA00022847"/>
    </source>
</evidence>
<dbReference type="GO" id="GO:0005262">
    <property type="term" value="F:calcium channel activity"/>
    <property type="evidence" value="ECO:0007669"/>
    <property type="project" value="TreeGrafter"/>
</dbReference>
<feature type="transmembrane region" description="Helical" evidence="17">
    <location>
        <begin position="21"/>
        <end position="41"/>
    </location>
</feature>
<evidence type="ECO:0000256" key="8">
    <source>
        <dbReference type="ARBA" id="ARBA00022729"/>
    </source>
</evidence>
<dbReference type="EMBL" id="KV918999">
    <property type="protein sequence ID" value="OSX73395.1"/>
    <property type="molecule type" value="Genomic_DNA"/>
</dbReference>
<keyword evidence="14" id="KW-0406">Ion transport</keyword>
<dbReference type="PANTHER" id="PTHR10846">
    <property type="entry name" value="SODIUM/POTASSIUM/CALCIUM EXCHANGER"/>
    <property type="match status" value="1"/>
</dbReference>
<dbReference type="GO" id="GO:0008273">
    <property type="term" value="F:calcium, potassium:sodium antiporter activity"/>
    <property type="evidence" value="ECO:0007669"/>
    <property type="project" value="TreeGrafter"/>
</dbReference>
<dbReference type="AlphaFoldDB" id="A0A1X6NXX6"/>
<comment type="similarity">
    <text evidence="2">Belongs to the Ca(2+):cation antiporter (CaCA) (TC 2.A.19) family. SLC24A subfamily.</text>
</comment>
<feature type="transmembrane region" description="Helical" evidence="17">
    <location>
        <begin position="440"/>
        <end position="458"/>
    </location>
</feature>
<evidence type="ECO:0000256" key="17">
    <source>
        <dbReference type="SAM" id="Phobius"/>
    </source>
</evidence>
<keyword evidence="4" id="KW-0050">Antiport</keyword>
<keyword evidence="7 17" id="KW-0812">Transmembrane</keyword>
<dbReference type="GO" id="GO:0015293">
    <property type="term" value="F:symporter activity"/>
    <property type="evidence" value="ECO:0007669"/>
    <property type="project" value="UniProtKB-KW"/>
</dbReference>
<dbReference type="Pfam" id="PF01699">
    <property type="entry name" value="Na_Ca_ex"/>
    <property type="match status" value="2"/>
</dbReference>
<evidence type="ECO:0000256" key="2">
    <source>
        <dbReference type="ARBA" id="ARBA00005364"/>
    </source>
</evidence>
<feature type="domain" description="Sodium/calcium exchanger membrane region" evidence="18">
    <location>
        <begin position="115"/>
        <end position="257"/>
    </location>
</feature>
<keyword evidence="11" id="KW-0630">Potassium</keyword>
<feature type="transmembrane region" description="Helical" evidence="17">
    <location>
        <begin position="148"/>
        <end position="172"/>
    </location>
</feature>
<keyword evidence="8" id="KW-0732">Signal</keyword>
<evidence type="ECO:0000256" key="9">
    <source>
        <dbReference type="ARBA" id="ARBA00022837"/>
    </source>
</evidence>
<feature type="transmembrane region" description="Helical" evidence="17">
    <location>
        <begin position="240"/>
        <end position="260"/>
    </location>
</feature>
<gene>
    <name evidence="19" type="ORF">BU14_0352s0014</name>
</gene>
<keyword evidence="5" id="KW-0633">Potassium transport</keyword>
<feature type="transmembrane region" description="Helical" evidence="17">
    <location>
        <begin position="544"/>
        <end position="567"/>
    </location>
</feature>
<evidence type="ECO:0000256" key="13">
    <source>
        <dbReference type="ARBA" id="ARBA00023053"/>
    </source>
</evidence>
<evidence type="ECO:0000256" key="12">
    <source>
        <dbReference type="ARBA" id="ARBA00022989"/>
    </source>
</evidence>
<evidence type="ECO:0000256" key="3">
    <source>
        <dbReference type="ARBA" id="ARBA00022448"/>
    </source>
</evidence>
<sequence length="602" mass="61895">MSGGGIPGRRPRVRRRRAAPGAILGSFALLLVGFGAATVWYGGPSRGGGAPDGAGAAADARKTSPPRTGRSLLASVADADLPTVVRAGGTTYGDLCEPADTFLKRPAALALYVPGVLFTFLGLAIVTDEYFVPALERICDALRLSDDVAGATFAAAGSSAPELFTSLLAVFVTKDEVGVGTIVGSAVFNVLVIIGVSAMLAGSVLELDWRPLVRDSAFYALFISVLLVQVLGVTKGEADWWEGLIMLGIYACYILFMAFANKPYMRAMERFLSASKKAALAAEREVKTLDVESQGVGGTTGESQPAIGVANGAAAVGPSSIDAQADRRTPAPADGLRRVRTISVTRSMSGANGKLRGTWSSRSADTAPGVPVVFAAGVVAGADDLPSGDGGAGAAPEETFLGIALPTTRAGWAIFPFSLPWLLAFKLTIIDCAQDKYAKWWAVTFGVSVAWIAGISYLMVEAARFFGCIVGIPAAVLGVTVLAAGTSVPDALASISVARAGKGDFAVCNALGSNCFDVGIGLGAPWFLGGLILKGPQIIPTEPITAIVVPVIILFGILTALLGLLAATKWKLGKGIGGVLIGGYGLFVAYSLLDVYVFNPAS</sequence>
<dbReference type="GO" id="GO:0005886">
    <property type="term" value="C:plasma membrane"/>
    <property type="evidence" value="ECO:0007669"/>
    <property type="project" value="TreeGrafter"/>
</dbReference>
<dbReference type="InterPro" id="IPR004837">
    <property type="entry name" value="NaCa_Exmemb"/>
</dbReference>
<accession>A0A1X6NXX6</accession>
<keyword evidence="10" id="KW-0769">Symport</keyword>
<evidence type="ECO:0000313" key="19">
    <source>
        <dbReference type="EMBL" id="OSX73395.1"/>
    </source>
</evidence>
<feature type="domain" description="Sodium/calcium exchanger membrane region" evidence="18">
    <location>
        <begin position="441"/>
        <end position="592"/>
    </location>
</feature>
<keyword evidence="20" id="KW-1185">Reference proteome</keyword>
<dbReference type="InterPro" id="IPR044880">
    <property type="entry name" value="NCX_ion-bd_dom_sf"/>
</dbReference>
<protein>
    <recommendedName>
        <fullName evidence="18">Sodium/calcium exchanger membrane region domain-containing protein</fullName>
    </recommendedName>
</protein>
<feature type="transmembrane region" description="Helical" evidence="17">
    <location>
        <begin position="107"/>
        <end position="127"/>
    </location>
</feature>
<dbReference type="FunFam" id="1.20.1420.30:FF:000009">
    <property type="entry name" value="sodium/potassium/calcium exchanger 5 isoform X2"/>
    <property type="match status" value="1"/>
</dbReference>
<keyword evidence="3" id="KW-0813">Transport</keyword>
<name>A0A1X6NXX6_PORUM</name>
<keyword evidence="9" id="KW-0106">Calcium</keyword>
<evidence type="ECO:0000256" key="7">
    <source>
        <dbReference type="ARBA" id="ARBA00022692"/>
    </source>
</evidence>
<dbReference type="GO" id="GO:0006874">
    <property type="term" value="P:intracellular calcium ion homeostasis"/>
    <property type="evidence" value="ECO:0007669"/>
    <property type="project" value="TreeGrafter"/>
</dbReference>
<evidence type="ECO:0000256" key="15">
    <source>
        <dbReference type="ARBA" id="ARBA00023136"/>
    </source>
</evidence>
<evidence type="ECO:0000256" key="4">
    <source>
        <dbReference type="ARBA" id="ARBA00022449"/>
    </source>
</evidence>
<dbReference type="NCBIfam" id="TIGR00367">
    <property type="entry name" value="calcium/sodium antiporter"/>
    <property type="match status" value="1"/>
</dbReference>
<keyword evidence="13" id="KW-0915">Sodium</keyword>
<keyword evidence="16" id="KW-0739">Sodium transport</keyword>